<dbReference type="AlphaFoldDB" id="A0A381V868"/>
<accession>A0A381V868</accession>
<dbReference type="Gene3D" id="3.40.30.10">
    <property type="entry name" value="Glutaredoxin"/>
    <property type="match status" value="1"/>
</dbReference>
<reference evidence="1" key="1">
    <citation type="submission" date="2018-05" db="EMBL/GenBank/DDBJ databases">
        <authorList>
            <person name="Lanie J.A."/>
            <person name="Ng W.-L."/>
            <person name="Kazmierczak K.M."/>
            <person name="Andrzejewski T.M."/>
            <person name="Davidsen T.M."/>
            <person name="Wayne K.J."/>
            <person name="Tettelin H."/>
            <person name="Glass J.I."/>
            <person name="Rusch D."/>
            <person name="Podicherti R."/>
            <person name="Tsui H.-C.T."/>
            <person name="Winkler M.E."/>
        </authorList>
    </citation>
    <scope>NUCLEOTIDE SEQUENCE</scope>
</reference>
<proteinExistence type="predicted"/>
<dbReference type="EMBL" id="UINC01008067">
    <property type="protein sequence ID" value="SVA36354.1"/>
    <property type="molecule type" value="Genomic_DNA"/>
</dbReference>
<organism evidence="1">
    <name type="scientific">marine metagenome</name>
    <dbReference type="NCBI Taxonomy" id="408172"/>
    <lineage>
        <taxon>unclassified sequences</taxon>
        <taxon>metagenomes</taxon>
        <taxon>ecological metagenomes</taxon>
    </lineage>
</organism>
<evidence type="ECO:0000313" key="1">
    <source>
        <dbReference type="EMBL" id="SVA36354.1"/>
    </source>
</evidence>
<sequence length="37" mass="4235">MAQPKSAPQIILHGKYIGGFKDLQQYFENCELGRHDT</sequence>
<protein>
    <recommendedName>
        <fullName evidence="2">Glutaredoxin domain-containing protein</fullName>
    </recommendedName>
</protein>
<name>A0A381V868_9ZZZZ</name>
<gene>
    <name evidence="1" type="ORF">METZ01_LOCUS89208</name>
</gene>
<evidence type="ECO:0008006" key="2">
    <source>
        <dbReference type="Google" id="ProtNLM"/>
    </source>
</evidence>